<accession>A0ABW8YXG9</accession>
<reference evidence="1 2" key="1">
    <citation type="submission" date="2024-06" db="EMBL/GenBank/DDBJ databases">
        <authorList>
            <person name="Kaempfer P."/>
            <person name="Viver T."/>
        </authorList>
    </citation>
    <scope>NUCLEOTIDE SEQUENCE [LARGE SCALE GENOMIC DNA]</scope>
    <source>
        <strain evidence="1 2">ST-119</strain>
    </source>
</reference>
<keyword evidence="2" id="KW-1185">Reference proteome</keyword>
<dbReference type="Proteomes" id="UP001629156">
    <property type="component" value="Unassembled WGS sequence"/>
</dbReference>
<comment type="caution">
    <text evidence="1">The sequence shown here is derived from an EMBL/GenBank/DDBJ whole genome shotgun (WGS) entry which is preliminary data.</text>
</comment>
<protein>
    <submittedName>
        <fullName evidence="1">Uncharacterized protein</fullName>
    </submittedName>
</protein>
<gene>
    <name evidence="1" type="ORF">ABS766_06465</name>
</gene>
<proteinExistence type="predicted"/>
<evidence type="ECO:0000313" key="1">
    <source>
        <dbReference type="EMBL" id="MFL9844057.1"/>
    </source>
</evidence>
<organism evidence="1 2">
    <name type="scientific">Flavobacterium rhizosphaerae</name>
    <dbReference type="NCBI Taxonomy" id="3163298"/>
    <lineage>
        <taxon>Bacteria</taxon>
        <taxon>Pseudomonadati</taxon>
        <taxon>Bacteroidota</taxon>
        <taxon>Flavobacteriia</taxon>
        <taxon>Flavobacteriales</taxon>
        <taxon>Flavobacteriaceae</taxon>
        <taxon>Flavobacterium</taxon>
    </lineage>
</organism>
<name>A0ABW8YXG9_9FLAO</name>
<dbReference type="EMBL" id="JBELPZ010000004">
    <property type="protein sequence ID" value="MFL9844057.1"/>
    <property type="molecule type" value="Genomic_DNA"/>
</dbReference>
<dbReference type="RefSeq" id="WP_408084305.1">
    <property type="nucleotide sequence ID" value="NZ_JBELPZ010000004.1"/>
</dbReference>
<sequence>MADWSPNNRACTTLWSTLYYMQQLFTNFDDSGELPMSELTFYNTLGSAEFRKQQATIIADQLDYVFRIGRGAKYENAIDRTKAIASILKVLTDSKKMVKDLAKAVDDAYKFWGESTLSNQ</sequence>
<evidence type="ECO:0000313" key="2">
    <source>
        <dbReference type="Proteomes" id="UP001629156"/>
    </source>
</evidence>